<evidence type="ECO:0000313" key="3">
    <source>
        <dbReference type="Proteomes" id="UP000006735"/>
    </source>
</evidence>
<dbReference type="InterPro" id="IPR036291">
    <property type="entry name" value="NAD(P)-bd_dom_sf"/>
</dbReference>
<dbReference type="Proteomes" id="UP000006735">
    <property type="component" value="Chromosome"/>
</dbReference>
<protein>
    <submittedName>
        <fullName evidence="2">Saccharopine dehydrogenase and related proteins</fullName>
    </submittedName>
</protein>
<organism evidence="2 3">
    <name type="scientific">Xanthomonas oryzae pv. oryzae (strain KACC10331 / KXO85)</name>
    <dbReference type="NCBI Taxonomy" id="291331"/>
    <lineage>
        <taxon>Bacteria</taxon>
        <taxon>Pseudomonadati</taxon>
        <taxon>Pseudomonadota</taxon>
        <taxon>Gammaproteobacteria</taxon>
        <taxon>Lysobacterales</taxon>
        <taxon>Lysobacteraceae</taxon>
        <taxon>Xanthomonas</taxon>
    </lineage>
</organism>
<accession>Q5H6J3</accession>
<name>Q5H6J3_XANOR</name>
<dbReference type="KEGG" id="xoo:XOO0173"/>
<dbReference type="HOGENOM" id="CLU_063454_0_0_6"/>
<dbReference type="PANTHER" id="PTHR43796">
    <property type="entry name" value="CARBOXYNORSPERMIDINE SYNTHASE"/>
    <property type="match status" value="1"/>
</dbReference>
<evidence type="ECO:0000259" key="1">
    <source>
        <dbReference type="Pfam" id="PF03435"/>
    </source>
</evidence>
<reference evidence="2 3" key="1">
    <citation type="journal article" date="2005" name="Nucleic Acids Res.">
        <title>The genome sequence of Xanthomonas oryzae pathovar oryzae KACC10331, the bacterial blight pathogen of rice.</title>
        <authorList>
            <person name="Lee B.M."/>
            <person name="Park Y.J."/>
            <person name="Park D.S."/>
            <person name="Kang H.W."/>
            <person name="Kim J.G."/>
            <person name="Song E.S."/>
            <person name="Park I.C."/>
            <person name="Yoon U.H."/>
            <person name="Hahn J.H."/>
            <person name="Koo B.S."/>
            <person name="Lee G.B."/>
            <person name="Kim H."/>
            <person name="Park H.S."/>
            <person name="Yoon K.O."/>
            <person name="Kim J.H."/>
            <person name="Jung C.H."/>
            <person name="Koh N.H."/>
            <person name="Seo J.S."/>
            <person name="Go S.J."/>
        </authorList>
    </citation>
    <scope>NUCLEOTIDE SEQUENCE [LARGE SCALE GENOMIC DNA]</scope>
    <source>
        <strain evidence="3">KACC10331 / KXO85</strain>
    </source>
</reference>
<dbReference type="SUPFAM" id="SSF51735">
    <property type="entry name" value="NAD(P)-binding Rossmann-fold domains"/>
    <property type="match status" value="1"/>
</dbReference>
<keyword evidence="3" id="KW-1185">Reference proteome</keyword>
<dbReference type="Pfam" id="PF03435">
    <property type="entry name" value="Sacchrp_dh_NADP"/>
    <property type="match status" value="1"/>
</dbReference>
<dbReference type="STRING" id="291331.XOO0173"/>
<dbReference type="EMBL" id="AE013598">
    <property type="protein sequence ID" value="AAW73427.1"/>
    <property type="molecule type" value="Genomic_DNA"/>
</dbReference>
<feature type="domain" description="Saccharopine dehydrogenase NADP binding" evidence="1">
    <location>
        <begin position="86"/>
        <end position="210"/>
    </location>
</feature>
<proteinExistence type="predicted"/>
<dbReference type="AlphaFoldDB" id="Q5H6J3"/>
<dbReference type="PANTHER" id="PTHR43796:SF2">
    <property type="entry name" value="CARBOXYNORSPERMIDINE SYNTHASE"/>
    <property type="match status" value="1"/>
</dbReference>
<evidence type="ECO:0000313" key="2">
    <source>
        <dbReference type="EMBL" id="AAW73427.1"/>
    </source>
</evidence>
<gene>
    <name evidence="2" type="primary">LYS9</name>
    <name evidence="2" type="ordered locus">XOO0173</name>
</gene>
<sequence length="460" mass="49125">MQALAQQQQARAQQQAALASKQAGASRLATQQVLNVLREALRSGRATRVNGEPPRAERTTAQAQMTVRSPILCTDTSGEQAMTYRVVVLGGFGHFGARIVRALAATTQVHVIAAGRHPGDAATKWPGSAPGSISTCRLDIDASDFAAQLAATGADAVVHTAGPFQGQDYAVAQCCLQAGMHYIDLADGRAFVRDFPAAMGAAARHAQRVAISGASTLPALSSAVIDALSPRFSALHEIRMVIAPAQGTPLGLATVRAVLSYCGTPFSWWQAGRWQQVVGWAQPTRVHFAQLAPRLASPCDVPDHDLLPQRYPGVQTVEFRAALEVPFLQCCLAVIAWLRQRGVPLPMQRLADVFAKAGHWFDRFGTDLGGMRVELRGTRHTAEGASQPLLLHWDLTAAMLHGPEIPCFAAILLIRKLAAGKPLPVGAHACLGLLTLAEFEREFAAWQMRTAVAQVDASSV</sequence>
<dbReference type="InterPro" id="IPR005097">
    <property type="entry name" value="Sacchrp_dh_NADP-bd"/>
</dbReference>
<dbReference type="Gene3D" id="3.40.50.720">
    <property type="entry name" value="NAD(P)-binding Rossmann-like Domain"/>
    <property type="match status" value="1"/>
</dbReference>